<dbReference type="GO" id="GO:0016289">
    <property type="term" value="F:acyl-CoA hydrolase activity"/>
    <property type="evidence" value="ECO:0007669"/>
    <property type="project" value="UniProtKB-ARBA"/>
</dbReference>
<feature type="domain" description="Thioesterase" evidence="2">
    <location>
        <begin position="47"/>
        <end position="120"/>
    </location>
</feature>
<dbReference type="SUPFAM" id="SSF54637">
    <property type="entry name" value="Thioesterase/thiol ester dehydrase-isomerase"/>
    <property type="match status" value="1"/>
</dbReference>
<dbReference type="RefSeq" id="WP_173074860.1">
    <property type="nucleotide sequence ID" value="NZ_BAABJB010000029.1"/>
</dbReference>
<dbReference type="EMBL" id="BLPG01000001">
    <property type="protein sequence ID" value="GFJ87797.1"/>
    <property type="molecule type" value="Genomic_DNA"/>
</dbReference>
<sequence length="144" mass="14818">MSSIVRPVQQMLAADRTLSGLGIEVRSAEGGTAVATMTVHPNAANGHGIAHGGLIYALADTAFACAANSQAPGSATASATIVYFSPARVGETLTAEAQTRHTTKRQSLIDVTVRCGDRVVAEYRGRSARLGPVPAETKDPEDGA</sequence>
<keyword evidence="4" id="KW-1185">Reference proteome</keyword>
<evidence type="ECO:0000256" key="1">
    <source>
        <dbReference type="ARBA" id="ARBA00022801"/>
    </source>
</evidence>
<dbReference type="Proteomes" id="UP000482960">
    <property type="component" value="Unassembled WGS sequence"/>
</dbReference>
<dbReference type="AlphaFoldDB" id="A0A6V8L128"/>
<evidence type="ECO:0000313" key="3">
    <source>
        <dbReference type="EMBL" id="GFJ87797.1"/>
    </source>
</evidence>
<name>A0A6V8L128_9ACTN</name>
<protein>
    <recommendedName>
        <fullName evidence="2">Thioesterase domain-containing protein</fullName>
    </recommendedName>
</protein>
<proteinExistence type="predicted"/>
<dbReference type="CDD" id="cd03443">
    <property type="entry name" value="PaaI_thioesterase"/>
    <property type="match status" value="1"/>
</dbReference>
<comment type="caution">
    <text evidence="3">The sequence shown here is derived from an EMBL/GenBank/DDBJ whole genome shotgun (WGS) entry which is preliminary data.</text>
</comment>
<accession>A0A6V8L128</accession>
<dbReference type="PANTHER" id="PTHR42856:SF1">
    <property type="entry name" value="ACYL-COENZYME A THIOESTERASE PAAI"/>
    <property type="match status" value="1"/>
</dbReference>
<reference evidence="3 4" key="2">
    <citation type="submission" date="2020-03" db="EMBL/GenBank/DDBJ databases">
        <authorList>
            <person name="Ichikawa N."/>
            <person name="Kimura A."/>
            <person name="Kitahashi Y."/>
            <person name="Uohara A."/>
        </authorList>
    </citation>
    <scope>NUCLEOTIDE SEQUENCE [LARGE SCALE GENOMIC DNA]</scope>
    <source>
        <strain evidence="3 4">NBRC 108638</strain>
    </source>
</reference>
<keyword evidence="1" id="KW-0378">Hydrolase</keyword>
<dbReference type="Pfam" id="PF03061">
    <property type="entry name" value="4HBT"/>
    <property type="match status" value="1"/>
</dbReference>
<dbReference type="InterPro" id="IPR029069">
    <property type="entry name" value="HotDog_dom_sf"/>
</dbReference>
<dbReference type="InterPro" id="IPR006683">
    <property type="entry name" value="Thioestr_dom"/>
</dbReference>
<gene>
    <name evidence="3" type="ORF">Prum_014390</name>
</gene>
<dbReference type="PANTHER" id="PTHR42856">
    <property type="entry name" value="ACYL-COENZYME A THIOESTERASE PAAI"/>
    <property type="match status" value="1"/>
</dbReference>
<dbReference type="NCBIfam" id="TIGR00369">
    <property type="entry name" value="unchar_dom_1"/>
    <property type="match status" value="1"/>
</dbReference>
<evidence type="ECO:0000259" key="2">
    <source>
        <dbReference type="Pfam" id="PF03061"/>
    </source>
</evidence>
<evidence type="ECO:0000313" key="4">
    <source>
        <dbReference type="Proteomes" id="UP000482960"/>
    </source>
</evidence>
<dbReference type="InterPro" id="IPR003736">
    <property type="entry name" value="PAAI_dom"/>
</dbReference>
<organism evidence="3 4">
    <name type="scientific">Phytohabitans rumicis</name>
    <dbReference type="NCBI Taxonomy" id="1076125"/>
    <lineage>
        <taxon>Bacteria</taxon>
        <taxon>Bacillati</taxon>
        <taxon>Actinomycetota</taxon>
        <taxon>Actinomycetes</taxon>
        <taxon>Micromonosporales</taxon>
        <taxon>Micromonosporaceae</taxon>
    </lineage>
</organism>
<reference evidence="3 4" key="1">
    <citation type="submission" date="2020-03" db="EMBL/GenBank/DDBJ databases">
        <title>Whole genome shotgun sequence of Phytohabitans rumicis NBRC 108638.</title>
        <authorList>
            <person name="Komaki H."/>
            <person name="Tamura T."/>
        </authorList>
    </citation>
    <scope>NUCLEOTIDE SEQUENCE [LARGE SCALE GENOMIC DNA]</scope>
    <source>
        <strain evidence="3 4">NBRC 108638</strain>
    </source>
</reference>
<dbReference type="Gene3D" id="3.10.129.10">
    <property type="entry name" value="Hotdog Thioesterase"/>
    <property type="match status" value="1"/>
</dbReference>
<dbReference type="InterPro" id="IPR052723">
    <property type="entry name" value="Acyl-CoA_thioesterase_PaaI"/>
</dbReference>